<proteinExistence type="predicted"/>
<dbReference type="AlphaFoldDB" id="A0A098AW79"/>
<dbReference type="PATRIC" id="fig|49338.4.peg.1031"/>
<evidence type="ECO:0000313" key="1">
    <source>
        <dbReference type="EMBL" id="CDX00843.1"/>
    </source>
</evidence>
<dbReference type="RefSeq" id="WP_208925369.1">
    <property type="nucleotide sequence ID" value="NZ_LK996017.1"/>
</dbReference>
<gene>
    <name evidence="1" type="ORF">DPCES_0956</name>
</gene>
<name>A0A098AW79_DESHA</name>
<organism evidence="1">
    <name type="scientific">Desulfitobacterium hafniense</name>
    <name type="common">Desulfitobacterium frappieri</name>
    <dbReference type="NCBI Taxonomy" id="49338"/>
    <lineage>
        <taxon>Bacteria</taxon>
        <taxon>Bacillati</taxon>
        <taxon>Bacillota</taxon>
        <taxon>Clostridia</taxon>
        <taxon>Eubacteriales</taxon>
        <taxon>Desulfitobacteriaceae</taxon>
        <taxon>Desulfitobacterium</taxon>
    </lineage>
</organism>
<dbReference type="EMBL" id="LK996017">
    <property type="protein sequence ID" value="CDX00843.1"/>
    <property type="molecule type" value="Genomic_DNA"/>
</dbReference>
<sequence>MNYLNCFRGYEKKNYNHEDQLTRAFLIILKYVNLAQVAFIDMVRDEMADKNCREIVPPVSHPDSEFTTIETQVCDLRNESLKSENGRLVSIVISDEKLEDQKTVTNSDRAARYDGVMRYAPGWIFVIENKPNKNNIWLEQLDPNIYSGIEIEPNYISLCWKDIIQRFSALLEKKMVYGAEETLLNDFLEYVDMEFPQLNPYNRLSICKDNLYLIRKRCINLMEEVNLGEILYHRGWKNYIAINKNSIKQIALSPETNDDGTWRLDLQLHPGDTMNQARSFFTGVDRGKLLELPSKGWSITPNFHFAFRSSNLVWPIVKVSTENYIDHWLANISTLGQVAKVDLEQYCINLEKLGLISDTDWPKINDKILSTNMPKLNICPGVSLVYTWSKDEAIKLDDAKKLSKDIKSKIIEALATWEYFKEG</sequence>
<reference evidence="1" key="1">
    <citation type="submission" date="2014-07" db="EMBL/GenBank/DDBJ databases">
        <authorList>
            <person name="Hornung V.Bastian."/>
        </authorList>
    </citation>
    <scope>NUCLEOTIDE SEQUENCE</scope>
    <source>
        <strain evidence="1">PCE-S</strain>
    </source>
</reference>
<accession>A0A098AW79</accession>
<protein>
    <submittedName>
        <fullName evidence="1">Uncharacterized protein</fullName>
    </submittedName>
</protein>